<dbReference type="GO" id="GO:0004185">
    <property type="term" value="F:serine-type carboxypeptidase activity"/>
    <property type="evidence" value="ECO:0007669"/>
    <property type="project" value="InterPro"/>
</dbReference>
<protein>
    <submittedName>
        <fullName evidence="4">D-alanyl-D-alanine carboxypeptidase / D-alanyl-D-alanine-endopeptidase (Penicillin-binding protein 4)</fullName>
    </submittedName>
</protein>
<dbReference type="GO" id="GO:0006508">
    <property type="term" value="P:proteolysis"/>
    <property type="evidence" value="ECO:0007669"/>
    <property type="project" value="InterPro"/>
</dbReference>
<organism evidence="4 5">
    <name type="scientific">Formivibrio citricus</name>
    <dbReference type="NCBI Taxonomy" id="83765"/>
    <lineage>
        <taxon>Bacteria</taxon>
        <taxon>Pseudomonadati</taxon>
        <taxon>Pseudomonadota</taxon>
        <taxon>Betaproteobacteria</taxon>
        <taxon>Neisseriales</taxon>
        <taxon>Chitinibacteraceae</taxon>
        <taxon>Formivibrio</taxon>
    </lineage>
</organism>
<keyword evidence="4" id="KW-0121">Carboxypeptidase</keyword>
<sequence length="493" mass="53964">MTHQAEAKDKLRCRFSVWIGLLASLVFMSTQLAHAESLPPTVQKALRQARIPASALSISVVPLQGKGRAFHQHADAPVNPASLMKLVTTHAALDLLGPAYEWTTEIRALEAPANGILQGDVYFKGYGDPKLTMERVWLLLRDLRARGVREIRGDLVLDRSYFRLPVANKEFDDDGNQPDRPYLVTPDALLVNFKSLRLSVRAEKGEAVASLDPHLPEVGLENHARITGTRTCERWPDELEAKVEDTGNGVKVMLAGEMPAGCAAVRHIALLDHQTYTASLIKTLWRESGGIWRGGVRQGEAQAQAQVLATSRSPALPLMLRDVNKYSNNAMARQVYLTLGAALGRETDGPDTPSRSNAVVRRWVASQGWSWPELVLENGSGLSRNERISTRHLTDLLAHAWRGPWAAEFISTLPIVAIDGTMRKRLVGEPLAGEAHIKTGTLKGVRSVAGYVRGQNGSVWAVAAVINHPYAKVGGKTVLDEVLRSVGMRKAAR</sequence>
<dbReference type="STRING" id="83765.SAMN05660284_02210"/>
<gene>
    <name evidence="4" type="ORF">SAMN05660284_02210</name>
</gene>
<evidence type="ECO:0000256" key="1">
    <source>
        <dbReference type="ARBA" id="ARBA00006096"/>
    </source>
</evidence>
<dbReference type="PANTHER" id="PTHR30023:SF0">
    <property type="entry name" value="PENICILLIN-SENSITIVE CARBOXYPEPTIDASE A"/>
    <property type="match status" value="1"/>
</dbReference>
<dbReference type="NCBIfam" id="TIGR00666">
    <property type="entry name" value="PBP4"/>
    <property type="match status" value="1"/>
</dbReference>
<dbReference type="InterPro" id="IPR000667">
    <property type="entry name" value="Peptidase_S13"/>
</dbReference>
<feature type="signal peptide" evidence="3">
    <location>
        <begin position="1"/>
        <end position="35"/>
    </location>
</feature>
<dbReference type="PRINTS" id="PR00922">
    <property type="entry name" value="DADACBPTASE3"/>
</dbReference>
<dbReference type="Gene3D" id="3.50.80.20">
    <property type="entry name" value="D-Ala-D-Ala carboxypeptidase C, peptidase S13"/>
    <property type="match status" value="1"/>
</dbReference>
<dbReference type="OrthoDB" id="9802627at2"/>
<keyword evidence="2" id="KW-0378">Hydrolase</keyword>
<dbReference type="AlphaFoldDB" id="A0A1I5BM12"/>
<dbReference type="GO" id="GO:0000270">
    <property type="term" value="P:peptidoglycan metabolic process"/>
    <property type="evidence" value="ECO:0007669"/>
    <property type="project" value="TreeGrafter"/>
</dbReference>
<keyword evidence="5" id="KW-1185">Reference proteome</keyword>
<evidence type="ECO:0000256" key="3">
    <source>
        <dbReference type="SAM" id="SignalP"/>
    </source>
</evidence>
<dbReference type="Gene3D" id="3.40.710.10">
    <property type="entry name" value="DD-peptidase/beta-lactamase superfamily"/>
    <property type="match status" value="2"/>
</dbReference>
<dbReference type="SUPFAM" id="SSF56601">
    <property type="entry name" value="beta-lactamase/transpeptidase-like"/>
    <property type="match status" value="1"/>
</dbReference>
<keyword evidence="4" id="KW-0645">Protease</keyword>
<dbReference type="EMBL" id="FOVE01000016">
    <property type="protein sequence ID" value="SFN75834.1"/>
    <property type="molecule type" value="Genomic_DNA"/>
</dbReference>
<keyword evidence="3" id="KW-0732">Signal</keyword>
<dbReference type="RefSeq" id="WP_091196172.1">
    <property type="nucleotide sequence ID" value="NZ_FOVE01000016.1"/>
</dbReference>
<feature type="chain" id="PRO_5017245135" evidence="3">
    <location>
        <begin position="36"/>
        <end position="493"/>
    </location>
</feature>
<reference evidence="5" key="1">
    <citation type="submission" date="2016-10" db="EMBL/GenBank/DDBJ databases">
        <authorList>
            <person name="Varghese N."/>
            <person name="Submissions S."/>
        </authorList>
    </citation>
    <scope>NUCLEOTIDE SEQUENCE [LARGE SCALE GENOMIC DNA]</scope>
    <source>
        <strain evidence="5">DSM 6150</strain>
    </source>
</reference>
<dbReference type="PANTHER" id="PTHR30023">
    <property type="entry name" value="D-ALANYL-D-ALANINE CARBOXYPEPTIDASE"/>
    <property type="match status" value="1"/>
</dbReference>
<evidence type="ECO:0000313" key="5">
    <source>
        <dbReference type="Proteomes" id="UP000242869"/>
    </source>
</evidence>
<accession>A0A1I5BM12</accession>
<dbReference type="InterPro" id="IPR012338">
    <property type="entry name" value="Beta-lactam/transpept-like"/>
</dbReference>
<comment type="similarity">
    <text evidence="1">Belongs to the peptidase S13 family.</text>
</comment>
<name>A0A1I5BM12_9NEIS</name>
<dbReference type="Pfam" id="PF02113">
    <property type="entry name" value="Peptidase_S13"/>
    <property type="match status" value="1"/>
</dbReference>
<evidence type="ECO:0000256" key="2">
    <source>
        <dbReference type="ARBA" id="ARBA00022801"/>
    </source>
</evidence>
<dbReference type="Proteomes" id="UP000242869">
    <property type="component" value="Unassembled WGS sequence"/>
</dbReference>
<evidence type="ECO:0000313" key="4">
    <source>
        <dbReference type="EMBL" id="SFN75834.1"/>
    </source>
</evidence>
<proteinExistence type="inferred from homology"/>